<organism evidence="3 4">
    <name type="scientific">Acanthamoeba castellanii (strain ATCC 30010 / Neff)</name>
    <dbReference type="NCBI Taxonomy" id="1257118"/>
    <lineage>
        <taxon>Eukaryota</taxon>
        <taxon>Amoebozoa</taxon>
        <taxon>Discosea</taxon>
        <taxon>Longamoebia</taxon>
        <taxon>Centramoebida</taxon>
        <taxon>Acanthamoebidae</taxon>
        <taxon>Acanthamoeba</taxon>
    </lineage>
</organism>
<keyword evidence="4" id="KW-1185">Reference proteome</keyword>
<evidence type="ECO:0000313" key="4">
    <source>
        <dbReference type="Proteomes" id="UP000011083"/>
    </source>
</evidence>
<evidence type="ECO:0000256" key="1">
    <source>
        <dbReference type="SAM" id="MobiDB-lite"/>
    </source>
</evidence>
<feature type="compositionally biased region" description="Low complexity" evidence="1">
    <location>
        <begin position="119"/>
        <end position="194"/>
    </location>
</feature>
<dbReference type="VEuPathDB" id="AmoebaDB:ACA1_209870"/>
<evidence type="ECO:0000256" key="2">
    <source>
        <dbReference type="SAM" id="Phobius"/>
    </source>
</evidence>
<dbReference type="KEGG" id="acan:ACA1_209870"/>
<gene>
    <name evidence="3" type="ORF">ACA1_209870</name>
</gene>
<dbReference type="AlphaFoldDB" id="L8H0X0"/>
<accession>L8H0X0</accession>
<dbReference type="GeneID" id="14918741"/>
<protein>
    <submittedName>
        <fullName evidence="3">Uncharacterized protein</fullName>
    </submittedName>
</protein>
<proteinExistence type="predicted"/>
<evidence type="ECO:0000313" key="3">
    <source>
        <dbReference type="EMBL" id="ELR18011.1"/>
    </source>
</evidence>
<dbReference type="RefSeq" id="XP_004340028.1">
    <property type="nucleotide sequence ID" value="XM_004339980.1"/>
</dbReference>
<dbReference type="STRING" id="1257118.L8H0X0"/>
<feature type="region of interest" description="Disordered" evidence="1">
    <location>
        <begin position="115"/>
        <end position="265"/>
    </location>
</feature>
<keyword evidence="2" id="KW-0472">Membrane</keyword>
<feature type="compositionally biased region" description="Low complexity" evidence="1">
    <location>
        <begin position="235"/>
        <end position="263"/>
    </location>
</feature>
<feature type="transmembrane region" description="Helical" evidence="2">
    <location>
        <begin position="516"/>
        <end position="543"/>
    </location>
</feature>
<feature type="compositionally biased region" description="Low complexity" evidence="1">
    <location>
        <begin position="202"/>
        <end position="226"/>
    </location>
</feature>
<dbReference type="Proteomes" id="UP000011083">
    <property type="component" value="Unassembled WGS sequence"/>
</dbReference>
<sequence length="588" mass="60111">MTAHRRPAASLRLALLCLVSLLALFFFFFCASGPASLNSATPSAPRPPSLLLPPAGTQPPGRSDLAEFWDEAEAQTQAPRANHHQRDLLPRYSPHRPYAARASVPLTTIAAETITPLESPSASPITTTTTAPSNSPSPTAFISAPASPTPVNSTSPTPISSATTTAAPTLPGSPTVVPSTSATASPLPSSTATPIPSPTPAQSPWSSSSPGLSLLPTPSVTFLPTTPSVPPTPSAMPSTSPTPSVTLSASPTPSVSPSTSPVPRTQLEVNNQTGAAELQLFAPGAAAPATAVTNAFGDLVLRAPNGSAVGSLAFPGGGFTQQNAFATADGREVTQLRAGLGSGAAQLGLEYVYFVNGSGQTSFAGVTLTNAKGTVKYSVNITGGWPFAAPATAVGGFGLPFTLDIDAPITDVTERLDTPAARVNTYVFYAASLGVRYELQLLGIAIVDGADDQPAQVDISVTYAATSATTTRVSVMLGFPTFQSSLVYDPSLGVLFGRSPDDGGSGGSSGGIDGGLIGGLVGGLLGAAVLVVIVVIVVALVVTRYRRRDRVNRESAVAFGGEEDVEMETKKKSKKKASEKTWWDDDNS</sequence>
<reference evidence="3 4" key="1">
    <citation type="journal article" date="2013" name="Genome Biol.">
        <title>Genome of Acanthamoeba castellanii highlights extensive lateral gene transfer and early evolution of tyrosine kinase signaling.</title>
        <authorList>
            <person name="Clarke M."/>
            <person name="Lohan A.J."/>
            <person name="Liu B."/>
            <person name="Lagkouvardos I."/>
            <person name="Roy S."/>
            <person name="Zafar N."/>
            <person name="Bertelli C."/>
            <person name="Schilde C."/>
            <person name="Kianianmomeni A."/>
            <person name="Burglin T.R."/>
            <person name="Frech C."/>
            <person name="Turcotte B."/>
            <person name="Kopec K.O."/>
            <person name="Synnott J.M."/>
            <person name="Choo C."/>
            <person name="Paponov I."/>
            <person name="Finkler A."/>
            <person name="Soon Heng Tan C."/>
            <person name="Hutchins A.P."/>
            <person name="Weinmeier T."/>
            <person name="Rattei T."/>
            <person name="Chu J.S."/>
            <person name="Gimenez G."/>
            <person name="Irimia M."/>
            <person name="Rigden D.J."/>
            <person name="Fitzpatrick D.A."/>
            <person name="Lorenzo-Morales J."/>
            <person name="Bateman A."/>
            <person name="Chiu C.H."/>
            <person name="Tang P."/>
            <person name="Hegemann P."/>
            <person name="Fromm H."/>
            <person name="Raoult D."/>
            <person name="Greub G."/>
            <person name="Miranda-Saavedra D."/>
            <person name="Chen N."/>
            <person name="Nash P."/>
            <person name="Ginger M.L."/>
            <person name="Horn M."/>
            <person name="Schaap P."/>
            <person name="Caler L."/>
            <person name="Loftus B."/>
        </authorList>
    </citation>
    <scope>NUCLEOTIDE SEQUENCE [LARGE SCALE GENOMIC DNA]</scope>
    <source>
        <strain evidence="3 4">Neff</strain>
    </source>
</reference>
<feature type="region of interest" description="Disordered" evidence="1">
    <location>
        <begin position="562"/>
        <end position="588"/>
    </location>
</feature>
<dbReference type="EMBL" id="KB007966">
    <property type="protein sequence ID" value="ELR18011.1"/>
    <property type="molecule type" value="Genomic_DNA"/>
</dbReference>
<keyword evidence="2" id="KW-0812">Transmembrane</keyword>
<keyword evidence="2" id="KW-1133">Transmembrane helix</keyword>
<feature type="compositionally biased region" description="Basic and acidic residues" evidence="1">
    <location>
        <begin position="576"/>
        <end position="588"/>
    </location>
</feature>
<feature type="region of interest" description="Disordered" evidence="1">
    <location>
        <begin position="39"/>
        <end position="64"/>
    </location>
</feature>
<name>L8H0X0_ACACF</name>